<name>A0A1F8C1K5_9BACT</name>
<comment type="catalytic activity">
    <reaction evidence="1">
        <text>Hydrolyzes single-stranded DNA or mismatched double-stranded DNA and polynucleotides, releasing free uracil.</text>
        <dbReference type="EC" id="3.2.2.27"/>
    </reaction>
</comment>
<evidence type="ECO:0000313" key="14">
    <source>
        <dbReference type="Proteomes" id="UP000178429"/>
    </source>
</evidence>
<dbReference type="EC" id="3.2.2.27" evidence="3"/>
<dbReference type="Pfam" id="PF03167">
    <property type="entry name" value="UDG"/>
    <property type="match status" value="1"/>
</dbReference>
<dbReference type="PANTHER" id="PTHR33693:SF1">
    <property type="entry name" value="TYPE-4 URACIL-DNA GLYCOSYLASE"/>
    <property type="match status" value="1"/>
</dbReference>
<keyword evidence="9" id="KW-0408">Iron</keyword>
<dbReference type="SMART" id="SM00986">
    <property type="entry name" value="UDG"/>
    <property type="match status" value="1"/>
</dbReference>
<evidence type="ECO:0000256" key="3">
    <source>
        <dbReference type="ARBA" id="ARBA00012030"/>
    </source>
</evidence>
<dbReference type="InterPro" id="IPR036895">
    <property type="entry name" value="Uracil-DNA_glycosylase-like_sf"/>
</dbReference>
<dbReference type="SUPFAM" id="SSF52141">
    <property type="entry name" value="Uracil-DNA glycosylase-like"/>
    <property type="match status" value="1"/>
</dbReference>
<evidence type="ECO:0000256" key="11">
    <source>
        <dbReference type="ARBA" id="ARBA00023204"/>
    </source>
</evidence>
<dbReference type="InterPro" id="IPR005273">
    <property type="entry name" value="Ura-DNA_glyco_family4"/>
</dbReference>
<accession>A0A1F8C1K5</accession>
<dbReference type="SMART" id="SM00987">
    <property type="entry name" value="UreE_C"/>
    <property type="match status" value="1"/>
</dbReference>
<comment type="caution">
    <text evidence="13">The sequence shown here is derived from an EMBL/GenBank/DDBJ whole genome shotgun (WGS) entry which is preliminary data.</text>
</comment>
<dbReference type="NCBIfam" id="TIGR00758">
    <property type="entry name" value="UDG_fam4"/>
    <property type="match status" value="1"/>
</dbReference>
<evidence type="ECO:0000256" key="4">
    <source>
        <dbReference type="ARBA" id="ARBA00019403"/>
    </source>
</evidence>
<feature type="domain" description="Uracil-DNA glycosylase-like" evidence="12">
    <location>
        <begin position="31"/>
        <end position="180"/>
    </location>
</feature>
<keyword evidence="10" id="KW-0411">Iron-sulfur</keyword>
<keyword evidence="6" id="KW-0479">Metal-binding</keyword>
<protein>
    <recommendedName>
        <fullName evidence="4">Type-4 uracil-DNA glycosylase</fullName>
        <ecNumber evidence="3">3.2.2.27</ecNumber>
    </recommendedName>
</protein>
<gene>
    <name evidence="13" type="ORF">A2975_03645</name>
</gene>
<comment type="similarity">
    <text evidence="2">Belongs to the uracil-DNA glycosylase (UDG) superfamily. Type 4 (UDGa) family.</text>
</comment>
<organism evidence="13 14">
    <name type="scientific">Candidatus Woesebacteria bacterium RIFCSPLOWO2_01_FULL_44_14</name>
    <dbReference type="NCBI Taxonomy" id="1802525"/>
    <lineage>
        <taxon>Bacteria</taxon>
        <taxon>Candidatus Woeseibacteriota</taxon>
    </lineage>
</organism>
<dbReference type="EMBL" id="MGHL01000006">
    <property type="protein sequence ID" value="OGM70142.1"/>
    <property type="molecule type" value="Genomic_DNA"/>
</dbReference>
<evidence type="ECO:0000256" key="5">
    <source>
        <dbReference type="ARBA" id="ARBA00022485"/>
    </source>
</evidence>
<dbReference type="PANTHER" id="PTHR33693">
    <property type="entry name" value="TYPE-5 URACIL-DNA GLYCOSYLASE"/>
    <property type="match status" value="1"/>
</dbReference>
<evidence type="ECO:0000256" key="6">
    <source>
        <dbReference type="ARBA" id="ARBA00022723"/>
    </source>
</evidence>
<evidence type="ECO:0000256" key="10">
    <source>
        <dbReference type="ARBA" id="ARBA00023014"/>
    </source>
</evidence>
<dbReference type="Proteomes" id="UP000178429">
    <property type="component" value="Unassembled WGS sequence"/>
</dbReference>
<evidence type="ECO:0000313" key="13">
    <source>
        <dbReference type="EMBL" id="OGM70142.1"/>
    </source>
</evidence>
<dbReference type="STRING" id="1802525.A2975_03645"/>
<sequence length="205" mass="22850">MTKREKLIKLREKALADKKLPKFEGATKLVFGAGNAQAQILMLGESPGYWEDVKGIPFVGNAGKLLDQALQSIEVPRGDVFITNVVLYRPPGNRDPNPDEIEAFSPYIDGIIDILAPRVIVTLGRFSMAKFLPGVFISSVHGKPKEVSWKDKKIIVVPMYHPAAALRNGDVKAKMLRDFVVLKDVLESRDKLVDDKIKLEQMKLV</sequence>
<evidence type="ECO:0000256" key="1">
    <source>
        <dbReference type="ARBA" id="ARBA00001400"/>
    </source>
</evidence>
<dbReference type="GO" id="GO:0051539">
    <property type="term" value="F:4 iron, 4 sulfur cluster binding"/>
    <property type="evidence" value="ECO:0007669"/>
    <property type="project" value="UniProtKB-KW"/>
</dbReference>
<dbReference type="CDD" id="cd10030">
    <property type="entry name" value="UDG-F4_TTUDGA_SPO1dp_like"/>
    <property type="match status" value="1"/>
</dbReference>
<keyword evidence="11" id="KW-0234">DNA repair</keyword>
<dbReference type="Gene3D" id="3.40.470.10">
    <property type="entry name" value="Uracil-DNA glycosylase-like domain"/>
    <property type="match status" value="1"/>
</dbReference>
<dbReference type="InterPro" id="IPR005122">
    <property type="entry name" value="Uracil-DNA_glycosylase-like"/>
</dbReference>
<evidence type="ECO:0000256" key="2">
    <source>
        <dbReference type="ARBA" id="ARBA00006521"/>
    </source>
</evidence>
<evidence type="ECO:0000256" key="7">
    <source>
        <dbReference type="ARBA" id="ARBA00022763"/>
    </source>
</evidence>
<dbReference type="GO" id="GO:0046872">
    <property type="term" value="F:metal ion binding"/>
    <property type="evidence" value="ECO:0007669"/>
    <property type="project" value="UniProtKB-KW"/>
</dbReference>
<dbReference type="InterPro" id="IPR051536">
    <property type="entry name" value="UDG_Type-4/5"/>
</dbReference>
<keyword evidence="8" id="KW-0378">Hydrolase</keyword>
<dbReference type="AlphaFoldDB" id="A0A1F8C1K5"/>
<proteinExistence type="inferred from homology"/>
<keyword evidence="5" id="KW-0004">4Fe-4S</keyword>
<evidence type="ECO:0000256" key="8">
    <source>
        <dbReference type="ARBA" id="ARBA00022801"/>
    </source>
</evidence>
<evidence type="ECO:0000256" key="9">
    <source>
        <dbReference type="ARBA" id="ARBA00023004"/>
    </source>
</evidence>
<reference evidence="13 14" key="1">
    <citation type="journal article" date="2016" name="Nat. Commun.">
        <title>Thousands of microbial genomes shed light on interconnected biogeochemical processes in an aquifer system.</title>
        <authorList>
            <person name="Anantharaman K."/>
            <person name="Brown C.T."/>
            <person name="Hug L.A."/>
            <person name="Sharon I."/>
            <person name="Castelle C.J."/>
            <person name="Probst A.J."/>
            <person name="Thomas B.C."/>
            <person name="Singh A."/>
            <person name="Wilkins M.J."/>
            <person name="Karaoz U."/>
            <person name="Brodie E.L."/>
            <person name="Williams K.H."/>
            <person name="Hubbard S.S."/>
            <person name="Banfield J.F."/>
        </authorList>
    </citation>
    <scope>NUCLEOTIDE SEQUENCE [LARGE SCALE GENOMIC DNA]</scope>
</reference>
<dbReference type="GO" id="GO:0004844">
    <property type="term" value="F:uracil DNA N-glycosylase activity"/>
    <property type="evidence" value="ECO:0007669"/>
    <property type="project" value="UniProtKB-EC"/>
</dbReference>
<dbReference type="GO" id="GO:0006281">
    <property type="term" value="P:DNA repair"/>
    <property type="evidence" value="ECO:0007669"/>
    <property type="project" value="UniProtKB-KW"/>
</dbReference>
<keyword evidence="7" id="KW-0227">DNA damage</keyword>
<evidence type="ECO:0000259" key="12">
    <source>
        <dbReference type="SMART" id="SM00986"/>
    </source>
</evidence>